<dbReference type="Gene3D" id="2.40.110.10">
    <property type="entry name" value="Butyryl-CoA Dehydrogenase, subunit A, domain 2"/>
    <property type="match status" value="1"/>
</dbReference>
<dbReference type="EMBL" id="LC066379">
    <property type="protein sequence ID" value="BAT29080.1"/>
    <property type="molecule type" value="Genomic_DNA"/>
</dbReference>
<reference evidence="3" key="1">
    <citation type="journal article" date="2015" name="Proc. Natl. Acad. Sci. U.S.A.">
        <title>Bacterial clade with the ribosomal RNA operon on a small plasmid rather than the chromosome.</title>
        <authorList>
            <person name="Anda M."/>
            <person name="Ohtsubo Y."/>
            <person name="Okubo T."/>
            <person name="Sugawara M."/>
            <person name="Nagata Y."/>
            <person name="Tsuda M."/>
            <person name="Minamisawa K."/>
            <person name="Mitsui H."/>
        </authorList>
    </citation>
    <scope>NUCLEOTIDE SEQUENCE</scope>
    <source>
        <strain evidence="3">DSM 21871</strain>
    </source>
</reference>
<dbReference type="Pfam" id="PF08028">
    <property type="entry name" value="Acyl-CoA_dh_2"/>
    <property type="match status" value="1"/>
</dbReference>
<name>A0A0P0Z4P9_9HYPH</name>
<dbReference type="SUPFAM" id="SSF47203">
    <property type="entry name" value="Acyl-CoA dehydrogenase C-terminal domain-like"/>
    <property type="match status" value="1"/>
</dbReference>
<feature type="domain" description="Acyl-CoA dehydrogenase C-terminal" evidence="2">
    <location>
        <begin position="235"/>
        <end position="332"/>
    </location>
</feature>
<dbReference type="PANTHER" id="PTHR48083:SF37">
    <property type="entry name" value="DEHYDROGENASE, PUTATIVE-RELATED"/>
    <property type="match status" value="1"/>
</dbReference>
<dbReference type="Gene3D" id="1.10.540.10">
    <property type="entry name" value="Acyl-CoA dehydrogenase/oxidase, N-terminal domain"/>
    <property type="match status" value="1"/>
</dbReference>
<dbReference type="GO" id="GO:0050660">
    <property type="term" value="F:flavin adenine dinucleotide binding"/>
    <property type="evidence" value="ECO:0007669"/>
    <property type="project" value="InterPro"/>
</dbReference>
<accession>A0A0P0Z4P9</accession>
<sequence length="361" mass="38354">MLHKLRPRDEAASLRRALVALPRSYETEAEFPHAGFALLSGSSLAADPPLEPAAIGDLLHLLAEVGRGDLGVGRIYEGHVNALLLIRAYGSEAQNAAVRNAAAEGAWLGVWNTDAPGKPLTENDDVLSGAKNFASGVDGLTRAIVTVPDEAGRKMLLMPLADAPVDRSWWDPMGMRGSGSHVVDFTGLKIEDAHRLGQPGDYTREPWFSGGAIRFAAVQTGGLHAVFDVARDHLLRTDRASDPYQAQRLARMGLHVDAAHGWLARGAEAWSAAAADPDDAAKARRLVATANAVRSAVEAAALAVLEEAERAVGAAGFNRPHPLERLVRDLRTYLRQPNPDGALRNLGDAIAAGDWLPGEGA</sequence>
<dbReference type="SUPFAM" id="SSF56645">
    <property type="entry name" value="Acyl-CoA dehydrogenase NM domain-like"/>
    <property type="match status" value="1"/>
</dbReference>
<dbReference type="GO" id="GO:0003995">
    <property type="term" value="F:acyl-CoA dehydrogenase activity"/>
    <property type="evidence" value="ECO:0007669"/>
    <property type="project" value="TreeGrafter"/>
</dbReference>
<keyword evidence="1" id="KW-0560">Oxidoreductase</keyword>
<dbReference type="PANTHER" id="PTHR48083">
    <property type="entry name" value="MEDIUM-CHAIN SPECIFIC ACYL-COA DEHYDROGENASE, MITOCHONDRIAL-RELATED"/>
    <property type="match status" value="1"/>
</dbReference>
<dbReference type="InterPro" id="IPR036250">
    <property type="entry name" value="AcylCo_DH-like_C"/>
</dbReference>
<dbReference type="InterPro" id="IPR009100">
    <property type="entry name" value="AcylCoA_DH/oxidase_NM_dom_sf"/>
</dbReference>
<evidence type="ECO:0000313" key="3">
    <source>
        <dbReference type="EMBL" id="BAT29080.1"/>
    </source>
</evidence>
<dbReference type="InterPro" id="IPR037069">
    <property type="entry name" value="AcylCoA_DH/ox_N_sf"/>
</dbReference>
<dbReference type="InterPro" id="IPR046373">
    <property type="entry name" value="Acyl-CoA_Oxase/DH_mid-dom_sf"/>
</dbReference>
<dbReference type="InterPro" id="IPR013107">
    <property type="entry name" value="Acyl-CoA_DH_C"/>
</dbReference>
<evidence type="ECO:0000256" key="1">
    <source>
        <dbReference type="ARBA" id="ARBA00023002"/>
    </source>
</evidence>
<proteinExistence type="predicted"/>
<protein>
    <submittedName>
        <fullName evidence="3">Putative acyl-CoA dehydrogenase</fullName>
    </submittedName>
</protein>
<dbReference type="GO" id="GO:0033539">
    <property type="term" value="P:fatty acid beta-oxidation using acyl-CoA dehydrogenase"/>
    <property type="evidence" value="ECO:0007669"/>
    <property type="project" value="TreeGrafter"/>
</dbReference>
<organism evidence="3">
    <name type="scientific">Aurantimonas manganoxydans</name>
    <dbReference type="NCBI Taxonomy" id="651183"/>
    <lineage>
        <taxon>Bacteria</taxon>
        <taxon>Pseudomonadati</taxon>
        <taxon>Pseudomonadota</taxon>
        <taxon>Alphaproteobacteria</taxon>
        <taxon>Hyphomicrobiales</taxon>
        <taxon>Aurantimonadaceae</taxon>
        <taxon>Aurantimonas</taxon>
    </lineage>
</organism>
<dbReference type="GO" id="GO:0005737">
    <property type="term" value="C:cytoplasm"/>
    <property type="evidence" value="ECO:0007669"/>
    <property type="project" value="TreeGrafter"/>
</dbReference>
<dbReference type="InterPro" id="IPR050741">
    <property type="entry name" value="Acyl-CoA_dehydrogenase"/>
</dbReference>
<dbReference type="Gene3D" id="1.20.140.10">
    <property type="entry name" value="Butyryl-CoA Dehydrogenase, subunit A, domain 3"/>
    <property type="match status" value="1"/>
</dbReference>
<dbReference type="AlphaFoldDB" id="A0A0P0Z4P9"/>
<evidence type="ECO:0000259" key="2">
    <source>
        <dbReference type="Pfam" id="PF08028"/>
    </source>
</evidence>